<dbReference type="Proteomes" id="UP000008866">
    <property type="component" value="Unassembled WGS sequence"/>
</dbReference>
<evidence type="ECO:0000313" key="2">
    <source>
        <dbReference type="EMBL" id="EFE36057.1"/>
    </source>
</evidence>
<dbReference type="HOGENOM" id="CLU_136352_1_1_1"/>
<dbReference type="RefSeq" id="XP_003016702.1">
    <property type="nucleotide sequence ID" value="XM_003016656.1"/>
</dbReference>
<keyword evidence="1" id="KW-0472">Membrane</keyword>
<dbReference type="PANTHER" id="PTHR37849:SF1">
    <property type="entry name" value="YALI0E11605P"/>
    <property type="match status" value="1"/>
</dbReference>
<keyword evidence="1" id="KW-1133">Transmembrane helix</keyword>
<dbReference type="OMA" id="MAFRTNK"/>
<keyword evidence="1" id="KW-0812">Transmembrane</keyword>
<keyword evidence="3" id="KW-1185">Reference proteome</keyword>
<gene>
    <name evidence="2" type="ORF">ARB_04994</name>
</gene>
<dbReference type="GeneID" id="9522187"/>
<dbReference type="KEGG" id="abe:ARB_04994"/>
<comment type="caution">
    <text evidence="2">The sequence shown here is derived from an EMBL/GenBank/DDBJ whole genome shotgun (WGS) entry which is preliminary data.</text>
</comment>
<dbReference type="eggNOG" id="ENOG502S5A2">
    <property type="taxonomic scope" value="Eukaryota"/>
</dbReference>
<dbReference type="PANTHER" id="PTHR37849">
    <property type="entry name" value="YALI0E11605P"/>
    <property type="match status" value="1"/>
</dbReference>
<organism evidence="2 3">
    <name type="scientific">Arthroderma benhamiae (strain ATCC MYA-4681 / CBS 112371)</name>
    <name type="common">Trichophyton mentagrophytes</name>
    <dbReference type="NCBI Taxonomy" id="663331"/>
    <lineage>
        <taxon>Eukaryota</taxon>
        <taxon>Fungi</taxon>
        <taxon>Dikarya</taxon>
        <taxon>Ascomycota</taxon>
        <taxon>Pezizomycotina</taxon>
        <taxon>Eurotiomycetes</taxon>
        <taxon>Eurotiomycetidae</taxon>
        <taxon>Onygenales</taxon>
        <taxon>Arthrodermataceae</taxon>
        <taxon>Trichophyton</taxon>
    </lineage>
</organism>
<sequence length="93" mass="10258">MMASKMIQMAFRTNKTAILSNIQKSARFSTSRQLLNATEAALPSQGLGTFRGGVFGFLAGSTLAGASVYYYILKEFRLSNETLKGDIYVRYCI</sequence>
<accession>D4AKZ8</accession>
<dbReference type="AlphaFoldDB" id="D4AKZ8"/>
<feature type="transmembrane region" description="Helical" evidence="1">
    <location>
        <begin position="54"/>
        <end position="72"/>
    </location>
</feature>
<reference evidence="3" key="1">
    <citation type="journal article" date="2011" name="Genome Biol.">
        <title>Comparative and functional genomics provide insights into the pathogenicity of dermatophytic fungi.</title>
        <authorList>
            <person name="Burmester A."/>
            <person name="Shelest E."/>
            <person name="Gloeckner G."/>
            <person name="Heddergott C."/>
            <person name="Schindler S."/>
            <person name="Staib P."/>
            <person name="Heidel A."/>
            <person name="Felder M."/>
            <person name="Petzold A."/>
            <person name="Szafranski K."/>
            <person name="Feuermann M."/>
            <person name="Pedruzzi I."/>
            <person name="Priebe S."/>
            <person name="Groth M."/>
            <person name="Winkler R."/>
            <person name="Li W."/>
            <person name="Kniemeyer O."/>
            <person name="Schroeckh V."/>
            <person name="Hertweck C."/>
            <person name="Hube B."/>
            <person name="White T.C."/>
            <person name="Platzer M."/>
            <person name="Guthke R."/>
            <person name="Heitman J."/>
            <person name="Woestemeyer J."/>
            <person name="Zipfel P.F."/>
            <person name="Monod M."/>
            <person name="Brakhage A.A."/>
        </authorList>
    </citation>
    <scope>NUCLEOTIDE SEQUENCE [LARGE SCALE GENOMIC DNA]</scope>
    <source>
        <strain evidence="3">ATCC MYA-4681 / CBS 112371</strain>
    </source>
</reference>
<dbReference type="EMBL" id="ABSU01000002">
    <property type="protein sequence ID" value="EFE36057.1"/>
    <property type="molecule type" value="Genomic_DNA"/>
</dbReference>
<proteinExistence type="predicted"/>
<protein>
    <submittedName>
        <fullName evidence="2">Uncharacterized protein</fullName>
    </submittedName>
</protein>
<evidence type="ECO:0000313" key="3">
    <source>
        <dbReference type="Proteomes" id="UP000008866"/>
    </source>
</evidence>
<evidence type="ECO:0000256" key="1">
    <source>
        <dbReference type="SAM" id="Phobius"/>
    </source>
</evidence>
<name>D4AKZ8_ARTBC</name>